<dbReference type="EMBL" id="FOSZ01000002">
    <property type="protein sequence ID" value="SFK76238.1"/>
    <property type="molecule type" value="Genomic_DNA"/>
</dbReference>
<dbReference type="AlphaFoldDB" id="A0A1I4C545"/>
<dbReference type="OrthoDB" id="7877307at2"/>
<dbReference type="Proteomes" id="UP000198851">
    <property type="component" value="Unassembled WGS sequence"/>
</dbReference>
<dbReference type="InterPro" id="IPR013320">
    <property type="entry name" value="ConA-like_dom_sf"/>
</dbReference>
<name>A0A1I4C545_9RHOB</name>
<reference evidence="2" key="1">
    <citation type="submission" date="2016-10" db="EMBL/GenBank/DDBJ databases">
        <authorList>
            <person name="Varghese N."/>
            <person name="Submissions S."/>
        </authorList>
    </citation>
    <scope>NUCLEOTIDE SEQUENCE [LARGE SCALE GENOMIC DNA]</scope>
    <source>
        <strain evidence="2">DSM 28453</strain>
    </source>
</reference>
<proteinExistence type="predicted"/>
<dbReference type="RefSeq" id="WP_093321548.1">
    <property type="nucleotide sequence ID" value="NZ_FOSZ01000002.1"/>
</dbReference>
<sequence length="817" mass="86352">MTLMSSISKLTTSVDQLADEANVTKSQLDAKVTLAEAEVISSQGEQAATEAARDEAATHAAAAANHLATVKSDVTYRGISAILAAKAMTAVDVFVYDTSYDSDGGAWRKRCKHTSWYNEPLNTATRGARREFPAVAIIVVELPNKVTIFDADDPDLPMWMVADTRGEQNTAPYAITALGGQASYLGPVSALNGQICICGTGGYSSQALLRWDFLSDRFGNQAPNSFYSGWTSGTISERNELRTLVEGLPVILAPQVRDVAMTALSEAPVDPATWLPVPTIAVATDGGVSVIKQDGTVINPFTAYGMQCVHFSEDMLYYWQNGDHQLRRISAPNFVGNTIEFYGWRDNAIRPSISPRTTFSGIRHVVGDGKSAIAASAAADTNLALLQETRIGTGLSMVAYATSDYATGWMPGSIKGAFLADTDDTDLVGSVYLDDDFTSYADQAAAEAAGYEFSGCTFDAANDQVDFPGTGTFTFSGADPSPSGEPIIVKIVVSNRTKGNLSFQAAYSQVFAFGETGALDANGTYYFSCTSAHLRVLALNGFDGSVDSVTIYGADADRSVNNNGLIVNGNVTRSPVADGAELAAYSGFSAANYLEQPYNSALDFGTGDFCVMGWVISTDAAFDYLIYRALPNATDVGFSIAIDGANDRIGCLVKSTGFQYGSNKVLGRWTLVALIRSGGMAQVYVNGVLDFTFSAPTDVDPTTPASHIMSLGSASNGAGALNNGSIALWRISATAPTAEQIAKIYEDERKLFQPGAQCTLYGTSDAVTALAHDPKTKLLHVGTSAGRSTFDGLQRVANTETPVGTAISAVNGLIAEQ</sequence>
<dbReference type="STRING" id="1280847.SAMN04488036_10264"/>
<evidence type="ECO:0000313" key="1">
    <source>
        <dbReference type="EMBL" id="SFK76238.1"/>
    </source>
</evidence>
<accession>A0A1I4C545</accession>
<dbReference type="GO" id="GO:0030246">
    <property type="term" value="F:carbohydrate binding"/>
    <property type="evidence" value="ECO:0007669"/>
    <property type="project" value="UniProtKB-KW"/>
</dbReference>
<protein>
    <submittedName>
        <fullName evidence="1">Concanavalin A-like lectin/glucanases superfamily protein</fullName>
    </submittedName>
</protein>
<dbReference type="Pfam" id="PF13385">
    <property type="entry name" value="Laminin_G_3"/>
    <property type="match status" value="1"/>
</dbReference>
<evidence type="ECO:0000313" key="2">
    <source>
        <dbReference type="Proteomes" id="UP000198851"/>
    </source>
</evidence>
<gene>
    <name evidence="1" type="ORF">SAMN04488036_10264</name>
</gene>
<dbReference type="SUPFAM" id="SSF49899">
    <property type="entry name" value="Concanavalin A-like lectins/glucanases"/>
    <property type="match status" value="1"/>
</dbReference>
<keyword evidence="2" id="KW-1185">Reference proteome</keyword>
<keyword evidence="1" id="KW-0430">Lectin</keyword>
<organism evidence="1 2">
    <name type="scientific">Shimia haliotis</name>
    <dbReference type="NCBI Taxonomy" id="1280847"/>
    <lineage>
        <taxon>Bacteria</taxon>
        <taxon>Pseudomonadati</taxon>
        <taxon>Pseudomonadota</taxon>
        <taxon>Alphaproteobacteria</taxon>
        <taxon>Rhodobacterales</taxon>
        <taxon>Roseobacteraceae</taxon>
    </lineage>
</organism>
<dbReference type="Gene3D" id="2.60.120.200">
    <property type="match status" value="1"/>
</dbReference>